<keyword evidence="1" id="KW-0175">Coiled coil</keyword>
<evidence type="ECO:0000313" key="3">
    <source>
        <dbReference type="EMBL" id="EAS00789.1"/>
    </source>
</evidence>
<dbReference type="Proteomes" id="UP000009168">
    <property type="component" value="Unassembled WGS sequence"/>
</dbReference>
<dbReference type="PANTHER" id="PTHR40515:SF1">
    <property type="entry name" value="CILIA- AND FLAGELLA-ASSOCIATED PROTEIN 157"/>
    <property type="match status" value="1"/>
</dbReference>
<dbReference type="OrthoDB" id="433211at2759"/>
<evidence type="ECO:0000256" key="2">
    <source>
        <dbReference type="SAM" id="MobiDB-lite"/>
    </source>
</evidence>
<organism evidence="3 4">
    <name type="scientific">Tetrahymena thermophila (strain SB210)</name>
    <dbReference type="NCBI Taxonomy" id="312017"/>
    <lineage>
        <taxon>Eukaryota</taxon>
        <taxon>Sar</taxon>
        <taxon>Alveolata</taxon>
        <taxon>Ciliophora</taxon>
        <taxon>Intramacronucleata</taxon>
        <taxon>Oligohymenophorea</taxon>
        <taxon>Hymenostomatida</taxon>
        <taxon>Tetrahymenina</taxon>
        <taxon>Tetrahymenidae</taxon>
        <taxon>Tetrahymena</taxon>
    </lineage>
</organism>
<feature type="compositionally biased region" description="Polar residues" evidence="2">
    <location>
        <begin position="322"/>
        <end position="345"/>
    </location>
</feature>
<sequence>MKKQERRKSADSIQNAEGSIQNLNAIKGDVVFAQNIAEKSQSVLNDQDSLLNQQENQLLKKVGSGQNSGSSQANIQQFGKSKSRQMIHSNSNFQANNSNSHNHLFLTSQGNNNNTNSSSNINLNGGQYKHIDQFPKISEAYSQLNNMVEFLEEKVDGVIERHEAEFLLAYKNHMIKIRKELQEMKNRMDEQDKKLKAGDKMDQLEKQLSWFREESLKLYEKLGQKDKSITDYKHTIQDQKKNIEFQEQQIAKLNKKIRFLMRKISSNENVNFDERSASISAQNYYSSQGVNNQQDYSINYISQANNNNSLNAQPNNHYNRGKGSSNSIGTSNSRRPQSSEYSTSQGKFQQNLFNQLNGNSNINSQNNNINNINNLSSNNIYLSSLNQNTSNNQYNLLGDVVEQNETQNSQANNDDFGQSKTNIMRNTKVQFGQQANKFDGWIPQSDFIAEMVMKYENDQLALVREITHMFKVEDEKKQKQIKKLKERLDKVLKEKLTQNVVRSDLENFFLECIETVRKQIIKRKPPPKTAENQLNFYLTQIKDYSVFRNEDKIKILELLLSNERLLMFIYQKIFPQNFNKFMSQALNQTFQNTNEKDPMKAFEIQKHQQNFKQNGKNIDTDQLVQMVEEIQQQNKESEDQTMTTPINKLSIQQQVEKFSRPQTRDIEQYDVARAIRQENKLANRQRPFTQQNQLNSNKHNQTFDEYNVNTSFQNQNKRSSNNSFSLEQNLKNNNQQQPNNIAPNSVKLKLNNLINNDFSSLGQQKRASFKAKISQYKIY</sequence>
<reference evidence="4" key="1">
    <citation type="journal article" date="2006" name="PLoS Biol.">
        <title>Macronuclear genome sequence of the ciliate Tetrahymena thermophila, a model eukaryote.</title>
        <authorList>
            <person name="Eisen J.A."/>
            <person name="Coyne R.S."/>
            <person name="Wu M."/>
            <person name="Wu D."/>
            <person name="Thiagarajan M."/>
            <person name="Wortman J.R."/>
            <person name="Badger J.H."/>
            <person name="Ren Q."/>
            <person name="Amedeo P."/>
            <person name="Jones K.M."/>
            <person name="Tallon L.J."/>
            <person name="Delcher A.L."/>
            <person name="Salzberg S.L."/>
            <person name="Silva J.C."/>
            <person name="Haas B.J."/>
            <person name="Majoros W.H."/>
            <person name="Farzad M."/>
            <person name="Carlton J.M."/>
            <person name="Smith R.K. Jr."/>
            <person name="Garg J."/>
            <person name="Pearlman R.E."/>
            <person name="Karrer K.M."/>
            <person name="Sun L."/>
            <person name="Manning G."/>
            <person name="Elde N.C."/>
            <person name="Turkewitz A.P."/>
            <person name="Asai D.J."/>
            <person name="Wilkes D.E."/>
            <person name="Wang Y."/>
            <person name="Cai H."/>
            <person name="Collins K."/>
            <person name="Stewart B.A."/>
            <person name="Lee S.R."/>
            <person name="Wilamowska K."/>
            <person name="Weinberg Z."/>
            <person name="Ruzzo W.L."/>
            <person name="Wloga D."/>
            <person name="Gaertig J."/>
            <person name="Frankel J."/>
            <person name="Tsao C.-C."/>
            <person name="Gorovsky M.A."/>
            <person name="Keeling P.J."/>
            <person name="Waller R.F."/>
            <person name="Patron N.J."/>
            <person name="Cherry J.M."/>
            <person name="Stover N.A."/>
            <person name="Krieger C.J."/>
            <person name="del Toro C."/>
            <person name="Ryder H.F."/>
            <person name="Williamson S.C."/>
            <person name="Barbeau R.A."/>
            <person name="Hamilton E.P."/>
            <person name="Orias E."/>
        </authorList>
    </citation>
    <scope>NUCLEOTIDE SEQUENCE [LARGE SCALE GENOMIC DNA]</scope>
    <source>
        <strain evidence="4">SB210</strain>
    </source>
</reference>
<dbReference type="RefSeq" id="XP_001021034.1">
    <property type="nucleotide sequence ID" value="XM_001021034.1"/>
</dbReference>
<evidence type="ECO:0000256" key="1">
    <source>
        <dbReference type="SAM" id="Coils"/>
    </source>
</evidence>
<feature type="region of interest" description="Disordered" evidence="2">
    <location>
        <begin position="305"/>
        <end position="345"/>
    </location>
</feature>
<feature type="compositionally biased region" description="Low complexity" evidence="2">
    <location>
        <begin position="305"/>
        <end position="316"/>
    </location>
</feature>
<dbReference type="HOGENOM" id="CLU_359654_0_0_1"/>
<feature type="compositionally biased region" description="Low complexity" evidence="2">
    <location>
        <begin position="61"/>
        <end position="77"/>
    </location>
</feature>
<feature type="coiled-coil region" evidence="1">
    <location>
        <begin position="141"/>
        <end position="263"/>
    </location>
</feature>
<keyword evidence="4" id="KW-1185">Reference proteome</keyword>
<dbReference type="InParanoid" id="I7LW40"/>
<feature type="compositionally biased region" description="Low complexity" evidence="2">
    <location>
        <begin position="88"/>
        <end position="121"/>
    </location>
</feature>
<dbReference type="eggNOG" id="ENOG502RPR6">
    <property type="taxonomic scope" value="Eukaryota"/>
</dbReference>
<feature type="compositionally biased region" description="Polar residues" evidence="2">
    <location>
        <begin position="78"/>
        <end position="87"/>
    </location>
</feature>
<dbReference type="PANTHER" id="PTHR40515">
    <property type="entry name" value="CILIA- AND FLAGELLA-ASSOCIATED PROTEIN 157"/>
    <property type="match status" value="1"/>
</dbReference>
<dbReference type="AlphaFoldDB" id="I7LW40"/>
<dbReference type="OMA" id="REITHMF"/>
<dbReference type="KEGG" id="tet:TTHERM_00305620"/>
<proteinExistence type="predicted"/>
<feature type="region of interest" description="Disordered" evidence="2">
    <location>
        <begin position="61"/>
        <end position="121"/>
    </location>
</feature>
<protein>
    <submittedName>
        <fullName evidence="3">Myosin heavy chain, putative</fullName>
    </submittedName>
</protein>
<accession>I7LW40</accession>
<gene>
    <name evidence="3" type="ORF">TTHERM_00305620</name>
</gene>
<dbReference type="EMBL" id="GG662608">
    <property type="protein sequence ID" value="EAS00789.1"/>
    <property type="molecule type" value="Genomic_DNA"/>
</dbReference>
<name>I7LW40_TETTS</name>
<dbReference type="GeneID" id="7829323"/>
<evidence type="ECO:0000313" key="4">
    <source>
        <dbReference type="Proteomes" id="UP000009168"/>
    </source>
</evidence>